<name>A0A085VAG4_PSESX</name>
<dbReference type="RefSeq" id="WP_047573681.1">
    <property type="nucleotide sequence ID" value="NZ_JPQT01000097.1"/>
</dbReference>
<sequence>MEPNTTYQGGTVGRDPMPTSPDPLGPGRTDLNPSEKPGIDKLPDNEGAVPLDTDDDALVQEEMTDVDVDNAELDDQPNPR</sequence>
<evidence type="ECO:0000313" key="3">
    <source>
        <dbReference type="Proteomes" id="UP000028643"/>
    </source>
</evidence>
<dbReference type="Proteomes" id="UP000028643">
    <property type="component" value="Unassembled WGS sequence"/>
</dbReference>
<organism evidence="2 3">
    <name type="scientific">Pseudomonas syringae</name>
    <dbReference type="NCBI Taxonomy" id="317"/>
    <lineage>
        <taxon>Bacteria</taxon>
        <taxon>Pseudomonadati</taxon>
        <taxon>Pseudomonadota</taxon>
        <taxon>Gammaproteobacteria</taxon>
        <taxon>Pseudomonadales</taxon>
        <taxon>Pseudomonadaceae</taxon>
        <taxon>Pseudomonas</taxon>
    </lineage>
</organism>
<evidence type="ECO:0000313" key="2">
    <source>
        <dbReference type="EMBL" id="KFE52427.1"/>
    </source>
</evidence>
<proteinExistence type="predicted"/>
<comment type="caution">
    <text evidence="2">The sequence shown here is derived from an EMBL/GenBank/DDBJ whole genome shotgun (WGS) entry which is preliminary data.</text>
</comment>
<dbReference type="AlphaFoldDB" id="A0A085VAG4"/>
<feature type="compositionally biased region" description="Acidic residues" evidence="1">
    <location>
        <begin position="52"/>
        <end position="80"/>
    </location>
</feature>
<accession>A0A085VAG4</accession>
<dbReference type="PATRIC" id="fig|317.174.peg.1700"/>
<protein>
    <submittedName>
        <fullName evidence="2">Uncharacterized protein</fullName>
    </submittedName>
</protein>
<reference evidence="2 3" key="1">
    <citation type="submission" date="2014-07" db="EMBL/GenBank/DDBJ databases">
        <title>Draft Genome Sequences of Environmental Pseudomonas syringae strains.</title>
        <authorList>
            <person name="Baltrus D.A."/>
            <person name="Berge O."/>
            <person name="Morris C."/>
        </authorList>
    </citation>
    <scope>NUCLEOTIDE SEQUENCE [LARGE SCALE GENOMIC DNA]</scope>
    <source>
        <strain evidence="2 3">CEB003</strain>
    </source>
</reference>
<feature type="region of interest" description="Disordered" evidence="1">
    <location>
        <begin position="1"/>
        <end position="80"/>
    </location>
</feature>
<evidence type="ECO:0000256" key="1">
    <source>
        <dbReference type="SAM" id="MobiDB-lite"/>
    </source>
</evidence>
<dbReference type="EMBL" id="JPQT01000097">
    <property type="protein sequence ID" value="KFE52427.1"/>
    <property type="molecule type" value="Genomic_DNA"/>
</dbReference>
<gene>
    <name evidence="2" type="ORF">IV02_08315</name>
</gene>